<comment type="caution">
    <text evidence="1">The sequence shown here is derived from an EMBL/GenBank/DDBJ whole genome shotgun (WGS) entry which is preliminary data.</text>
</comment>
<dbReference type="EMBL" id="LAZR01000370">
    <property type="protein sequence ID" value="KKN72046.1"/>
    <property type="molecule type" value="Genomic_DNA"/>
</dbReference>
<sequence length="37" mass="3987">MENADQENKDALVVATGLEDWSAADAVISVVIDRVLE</sequence>
<protein>
    <submittedName>
        <fullName evidence="1">Uncharacterized protein</fullName>
    </submittedName>
</protein>
<name>A0A0F9VEQ1_9ZZZZ</name>
<accession>A0A0F9VEQ1</accession>
<evidence type="ECO:0000313" key="1">
    <source>
        <dbReference type="EMBL" id="KKN72046.1"/>
    </source>
</evidence>
<gene>
    <name evidence="1" type="ORF">LCGC14_0414410</name>
</gene>
<reference evidence="1" key="1">
    <citation type="journal article" date="2015" name="Nature">
        <title>Complex archaea that bridge the gap between prokaryotes and eukaryotes.</title>
        <authorList>
            <person name="Spang A."/>
            <person name="Saw J.H."/>
            <person name="Jorgensen S.L."/>
            <person name="Zaremba-Niedzwiedzka K."/>
            <person name="Martijn J."/>
            <person name="Lind A.E."/>
            <person name="van Eijk R."/>
            <person name="Schleper C."/>
            <person name="Guy L."/>
            <person name="Ettema T.J."/>
        </authorList>
    </citation>
    <scope>NUCLEOTIDE SEQUENCE</scope>
</reference>
<organism evidence="1">
    <name type="scientific">marine sediment metagenome</name>
    <dbReference type="NCBI Taxonomy" id="412755"/>
    <lineage>
        <taxon>unclassified sequences</taxon>
        <taxon>metagenomes</taxon>
        <taxon>ecological metagenomes</taxon>
    </lineage>
</organism>
<dbReference type="AlphaFoldDB" id="A0A0F9VEQ1"/>
<proteinExistence type="predicted"/>